<protein>
    <submittedName>
        <fullName evidence="1">Uncharacterized protein</fullName>
    </submittedName>
</protein>
<keyword evidence="2" id="KW-1185">Reference proteome</keyword>
<accession>A0A7D9JDW6</accession>
<comment type="caution">
    <text evidence="1">The sequence shown here is derived from an EMBL/GenBank/DDBJ whole genome shotgun (WGS) entry which is preliminary data.</text>
</comment>
<dbReference type="Proteomes" id="UP001152795">
    <property type="component" value="Unassembled WGS sequence"/>
</dbReference>
<gene>
    <name evidence="1" type="ORF">PACLA_8A004104</name>
</gene>
<dbReference type="EMBL" id="CACRXK020014572">
    <property type="protein sequence ID" value="CAB4027050.1"/>
    <property type="molecule type" value="Genomic_DNA"/>
</dbReference>
<evidence type="ECO:0000313" key="2">
    <source>
        <dbReference type="Proteomes" id="UP001152795"/>
    </source>
</evidence>
<name>A0A7D9JDW6_PARCT</name>
<evidence type="ECO:0000313" key="1">
    <source>
        <dbReference type="EMBL" id="CAB4027050.1"/>
    </source>
</evidence>
<dbReference type="AlphaFoldDB" id="A0A7D9JDW6"/>
<dbReference type="OrthoDB" id="10685379at2759"/>
<reference evidence="1" key="1">
    <citation type="submission" date="2020-04" db="EMBL/GenBank/DDBJ databases">
        <authorList>
            <person name="Alioto T."/>
            <person name="Alioto T."/>
            <person name="Gomez Garrido J."/>
        </authorList>
    </citation>
    <scope>NUCLEOTIDE SEQUENCE</scope>
    <source>
        <strain evidence="1">A484AB</strain>
    </source>
</reference>
<sequence>MFLVLCTSIIYSDFPFDVNSFLGFKGLLEDKDVSEMECSQVPMLCATLSSIIKNRETEHFDKAVNILWELYEVVPNYPLEMFANLTIDILICVCCLNVMV</sequence>
<organism evidence="1 2">
    <name type="scientific">Paramuricea clavata</name>
    <name type="common">Red gorgonian</name>
    <name type="synonym">Violescent sea-whip</name>
    <dbReference type="NCBI Taxonomy" id="317549"/>
    <lineage>
        <taxon>Eukaryota</taxon>
        <taxon>Metazoa</taxon>
        <taxon>Cnidaria</taxon>
        <taxon>Anthozoa</taxon>
        <taxon>Octocorallia</taxon>
        <taxon>Malacalcyonacea</taxon>
        <taxon>Plexauridae</taxon>
        <taxon>Paramuricea</taxon>
    </lineage>
</organism>
<proteinExistence type="predicted"/>